<feature type="signal peptide" evidence="1">
    <location>
        <begin position="1"/>
        <end position="31"/>
    </location>
</feature>
<dbReference type="InterPro" id="IPR017853">
    <property type="entry name" value="GH"/>
</dbReference>
<dbReference type="InterPro" id="IPR015919">
    <property type="entry name" value="Cadherin-like_sf"/>
</dbReference>
<evidence type="ECO:0000256" key="1">
    <source>
        <dbReference type="SAM" id="SignalP"/>
    </source>
</evidence>
<protein>
    <recommendedName>
        <fullName evidence="4">T9SS type A sorting domain-containing protein</fullName>
    </recommendedName>
</protein>
<dbReference type="SUPFAM" id="SSF49313">
    <property type="entry name" value="Cadherin-like"/>
    <property type="match status" value="1"/>
</dbReference>
<dbReference type="EMBL" id="CP002961">
    <property type="protein sequence ID" value="AFK02699.1"/>
    <property type="molecule type" value="Genomic_DNA"/>
</dbReference>
<accession>A0ABN4AM50</accession>
<evidence type="ECO:0008006" key="4">
    <source>
        <dbReference type="Google" id="ProtNLM"/>
    </source>
</evidence>
<dbReference type="Gene3D" id="3.20.20.80">
    <property type="entry name" value="Glycosidases"/>
    <property type="match status" value="1"/>
</dbReference>
<organism evidence="2 3">
    <name type="scientific">Emticicia oligotrophica (strain DSM 17448 / CIP 109782 / MTCC 6937 / GPTSA100-15)</name>
    <dbReference type="NCBI Taxonomy" id="929562"/>
    <lineage>
        <taxon>Bacteria</taxon>
        <taxon>Pseudomonadati</taxon>
        <taxon>Bacteroidota</taxon>
        <taxon>Cytophagia</taxon>
        <taxon>Cytophagales</taxon>
        <taxon>Leadbetterellaceae</taxon>
        <taxon>Emticicia</taxon>
    </lineage>
</organism>
<gene>
    <name evidence="2" type="ordered locus">Emtol_1553</name>
</gene>
<keyword evidence="3" id="KW-1185">Reference proteome</keyword>
<reference evidence="2 3" key="1">
    <citation type="submission" date="2011-07" db="EMBL/GenBank/DDBJ databases">
        <title>The complete genome of chromosome of Emticicia oligotrophica DSM 17448.</title>
        <authorList>
            <consortium name="US DOE Joint Genome Institute (JGI-PGF)"/>
            <person name="Lucas S."/>
            <person name="Han J."/>
            <person name="Lapidus A."/>
            <person name="Bruce D."/>
            <person name="Goodwin L."/>
            <person name="Pitluck S."/>
            <person name="Peters L."/>
            <person name="Kyrpides N."/>
            <person name="Mavromatis K."/>
            <person name="Ivanova N."/>
            <person name="Ovchinnikova G."/>
            <person name="Teshima H."/>
            <person name="Detter J.C."/>
            <person name="Tapia R."/>
            <person name="Han C."/>
            <person name="Land M."/>
            <person name="Hauser L."/>
            <person name="Markowitz V."/>
            <person name="Cheng J.-F."/>
            <person name="Hugenholtz P."/>
            <person name="Woyke T."/>
            <person name="Wu D."/>
            <person name="Tindall B."/>
            <person name="Pomrenke H."/>
            <person name="Brambilla E."/>
            <person name="Klenk H.-P."/>
            <person name="Eisen J.A."/>
        </authorList>
    </citation>
    <scope>NUCLEOTIDE SEQUENCE [LARGE SCALE GENOMIC DNA]</scope>
    <source>
        <strain evidence="2 3">DSM 17448</strain>
    </source>
</reference>
<feature type="chain" id="PRO_5045940384" description="T9SS type A sorting domain-containing protein" evidence="1">
    <location>
        <begin position="32"/>
        <end position="785"/>
    </location>
</feature>
<name>A0ABN4AM50_EMTOG</name>
<dbReference type="SUPFAM" id="SSF51445">
    <property type="entry name" value="(Trans)glycosidases"/>
    <property type="match status" value="1"/>
</dbReference>
<evidence type="ECO:0000313" key="3">
    <source>
        <dbReference type="Proteomes" id="UP000002875"/>
    </source>
</evidence>
<keyword evidence="1" id="KW-0732">Signal</keyword>
<evidence type="ECO:0000313" key="2">
    <source>
        <dbReference type="EMBL" id="AFK02699.1"/>
    </source>
</evidence>
<proteinExistence type="predicted"/>
<dbReference type="Proteomes" id="UP000002875">
    <property type="component" value="Chromosome"/>
</dbReference>
<sequence length="785" mass="91075">MGFLYPNNMRKIYIKYIQLLLLIVSSFQNFAQQQTSVKYVCQGILNLDSDANFAISSMNRMAAIGCNSALLTVWWERVYPQPNSKPNWAQLDNQINHAVNKLGHKVAIRIHLGRNYSLTKGFWEEEEAVKDFKGKVLTNYYDNNHFSFAHQPSVDKARGFVKEVCERYKSYQQSGKIIFISVVNTPQQELGFTYQNQQWPEKEYPAIFDHSKWAMIKFKDWAREKYTTIRTLNTYWGTNYKSFLEVEPYVNWWNINDSFRGRRGKDWFIFRHLMIKNYYEQMVETIKSVDSSYKVASEYGGVSDNLSILRNTLAFKDLSVKSDYLKTSIEGFQGDITYSNTSPNQKLYTEVAFFDLPTSDELKNYVKRAASYNIEFIMLIIESDNQSEYDKFLPAFQEAVKAMKSPPSNIVFTDSVKYRVSQLTDSRELVVNDWKTRSNNGQQKVKVILEEDLILENKKIENPLPDIVETNPIIPPPPIVTPPSNTPNQLPKESITAYTKEIVVNQNFQFRIPENLYYDTDGFIAYIEMIEAPRWIDFNRFELNFYGKAPYLGKYKIRVKVYDNAGGFIESAIYVEIVPPIIDFELIKGDYFDVPIQPYGYIFNKRTLYLDALPDLTNIIAHCNLDTINMVFELNGPYKFKRSSDKIPYNLFGEGRGLKFPVGTYTLSAKAYKLDSVISSKTIQFYVKASTQTEHSMINDWVVYPNPFQKICNLRIPDVEDTEKLSFVYYTIGGKKHPIKKEHINIVDKIAYIDLSEPSMPAGNYILEVSRGTEVIKTIKITKND</sequence>